<name>A0AAD8J0W9_9APIA</name>
<dbReference type="AlphaFoldDB" id="A0AAD8J0W9"/>
<feature type="transmembrane region" description="Helical" evidence="1">
    <location>
        <begin position="183"/>
        <end position="202"/>
    </location>
</feature>
<sequence length="418" mass="45218">MATNITRLLGNNRPLGLGTSYVLNSKNRATGSSSFSVVSKMGFQGEKNVVAGGGEKKPTMAVKASVALVDRTSTSKTQTSDVVHLSFILANVSALVLHGLKMITQPRPWRSHIQMLIERVVIDTRFFAMLAVGGSLLGSVLCFLEGSFIIIESYLQYLQALSHGSASEHGHHIVHLLIEAMDMYLVGTAVLIFGTGLQVMFVGTQNLKGKGTTPLPRSNFFGLFPLQKLPTWAGMNSIGQAKTKIGHALMMILQVGVMEKFESIPLVTGLDLACFAGALFISSASIFLLARLTSSAIGSAAAAASNQHQQDISDMWERTEHKTYGCVKDRKKEQGSSVAESLFMNDERIIINAIGRNGHENFHKVEKHNFPWLTKGHYGKDICLTGCAMNHCLPVKNLTARVTVKGVAAKRTKTVSSG</sequence>
<reference evidence="2" key="2">
    <citation type="submission" date="2023-05" db="EMBL/GenBank/DDBJ databases">
        <authorList>
            <person name="Schelkunov M.I."/>
        </authorList>
    </citation>
    <scope>NUCLEOTIDE SEQUENCE</scope>
    <source>
        <strain evidence="2">Hsosn_3</strain>
        <tissue evidence="2">Leaf</tissue>
    </source>
</reference>
<dbReference type="Proteomes" id="UP001237642">
    <property type="component" value="Unassembled WGS sequence"/>
</dbReference>
<keyword evidence="2" id="KW-0347">Helicase</keyword>
<keyword evidence="2" id="KW-0378">Hydrolase</keyword>
<evidence type="ECO:0000313" key="2">
    <source>
        <dbReference type="EMBL" id="KAK1395690.1"/>
    </source>
</evidence>
<reference evidence="2" key="1">
    <citation type="submission" date="2023-02" db="EMBL/GenBank/DDBJ databases">
        <title>Genome of toxic invasive species Heracleum sosnowskyi carries increased number of genes despite the absence of recent whole-genome duplications.</title>
        <authorList>
            <person name="Schelkunov M."/>
            <person name="Shtratnikova V."/>
            <person name="Makarenko M."/>
            <person name="Klepikova A."/>
            <person name="Omelchenko D."/>
            <person name="Novikova G."/>
            <person name="Obukhova E."/>
            <person name="Bogdanov V."/>
            <person name="Penin A."/>
            <person name="Logacheva M."/>
        </authorList>
    </citation>
    <scope>NUCLEOTIDE SEQUENCE</scope>
    <source>
        <strain evidence="2">Hsosn_3</strain>
        <tissue evidence="2">Leaf</tissue>
    </source>
</reference>
<keyword evidence="1" id="KW-0472">Membrane</keyword>
<dbReference type="EMBL" id="JAUIZM010000002">
    <property type="protein sequence ID" value="KAK1395690.1"/>
    <property type="molecule type" value="Genomic_DNA"/>
</dbReference>
<keyword evidence="1" id="KW-1133">Transmembrane helix</keyword>
<protein>
    <submittedName>
        <fullName evidence="2">Pre-mRNA-splicing factor ATP-dependent RNA helicase</fullName>
    </submittedName>
</protein>
<feature type="transmembrane region" description="Helical" evidence="1">
    <location>
        <begin position="125"/>
        <end position="151"/>
    </location>
</feature>
<proteinExistence type="predicted"/>
<dbReference type="PANTHER" id="PTHR31721">
    <property type="entry name" value="OS06G0710300 PROTEIN"/>
    <property type="match status" value="1"/>
</dbReference>
<evidence type="ECO:0000256" key="1">
    <source>
        <dbReference type="SAM" id="Phobius"/>
    </source>
</evidence>
<accession>A0AAD8J0W9</accession>
<feature type="transmembrane region" description="Helical" evidence="1">
    <location>
        <begin position="266"/>
        <end position="290"/>
    </location>
</feature>
<evidence type="ECO:0000313" key="3">
    <source>
        <dbReference type="Proteomes" id="UP001237642"/>
    </source>
</evidence>
<keyword evidence="2" id="KW-0067">ATP-binding</keyword>
<dbReference type="GO" id="GO:0004386">
    <property type="term" value="F:helicase activity"/>
    <property type="evidence" value="ECO:0007669"/>
    <property type="project" value="UniProtKB-KW"/>
</dbReference>
<keyword evidence="2" id="KW-0547">Nucleotide-binding</keyword>
<keyword evidence="3" id="KW-1185">Reference proteome</keyword>
<keyword evidence="1" id="KW-0812">Transmembrane</keyword>
<comment type="caution">
    <text evidence="2">The sequence shown here is derived from an EMBL/GenBank/DDBJ whole genome shotgun (WGS) entry which is preliminary data.</text>
</comment>
<organism evidence="2 3">
    <name type="scientific">Heracleum sosnowskyi</name>
    <dbReference type="NCBI Taxonomy" id="360622"/>
    <lineage>
        <taxon>Eukaryota</taxon>
        <taxon>Viridiplantae</taxon>
        <taxon>Streptophyta</taxon>
        <taxon>Embryophyta</taxon>
        <taxon>Tracheophyta</taxon>
        <taxon>Spermatophyta</taxon>
        <taxon>Magnoliopsida</taxon>
        <taxon>eudicotyledons</taxon>
        <taxon>Gunneridae</taxon>
        <taxon>Pentapetalae</taxon>
        <taxon>asterids</taxon>
        <taxon>campanulids</taxon>
        <taxon>Apiales</taxon>
        <taxon>Apiaceae</taxon>
        <taxon>Apioideae</taxon>
        <taxon>apioid superclade</taxon>
        <taxon>Tordylieae</taxon>
        <taxon>Tordyliinae</taxon>
        <taxon>Heracleum</taxon>
    </lineage>
</organism>
<gene>
    <name evidence="2" type="ORF">POM88_005553</name>
</gene>
<dbReference type="Pfam" id="PF03350">
    <property type="entry name" value="UPF0114"/>
    <property type="match status" value="1"/>
</dbReference>
<dbReference type="PANTHER" id="PTHR31721:SF3">
    <property type="entry name" value="EXPRESSED PROTEIN"/>
    <property type="match status" value="1"/>
</dbReference>
<dbReference type="InterPro" id="IPR005134">
    <property type="entry name" value="UPF0114"/>
</dbReference>